<gene>
    <name evidence="4" type="ORF">SCY_2602</name>
</gene>
<dbReference type="EMBL" id="AAFW02000082">
    <property type="protein sequence ID" value="EDN62449.1"/>
    <property type="molecule type" value="Genomic_DNA"/>
</dbReference>
<dbReference type="InterPro" id="IPR037524">
    <property type="entry name" value="PA14/GLEYA"/>
</dbReference>
<organism evidence="4 5">
    <name type="scientific">Saccharomyces cerevisiae (strain YJM789)</name>
    <name type="common">Baker's yeast</name>
    <dbReference type="NCBI Taxonomy" id="307796"/>
    <lineage>
        <taxon>Eukaryota</taxon>
        <taxon>Fungi</taxon>
        <taxon>Dikarya</taxon>
        <taxon>Ascomycota</taxon>
        <taxon>Saccharomycotina</taxon>
        <taxon>Saccharomycetes</taxon>
        <taxon>Saccharomycetales</taxon>
        <taxon>Saccharomycetaceae</taxon>
        <taxon>Saccharomyces</taxon>
    </lineage>
</organism>
<comment type="caution">
    <text evidence="4">The sequence shown here is derived from an EMBL/GenBank/DDBJ whole genome shotgun (WGS) entry which is preliminary data.</text>
</comment>
<dbReference type="Gene3D" id="6.20.60.20">
    <property type="match status" value="1"/>
</dbReference>
<dbReference type="InterPro" id="IPR011658">
    <property type="entry name" value="PA14_dom"/>
</dbReference>
<feature type="domain" description="PA14" evidence="3">
    <location>
        <begin position="57"/>
        <end position="219"/>
    </location>
</feature>
<reference evidence="4 5" key="1">
    <citation type="journal article" date="2007" name="Proc. Natl. Acad. Sci. U.S.A.">
        <title>Genome sequencing and comparative analysis of Saccharomyces cerevisiae strain YJM789.</title>
        <authorList>
            <person name="Wei W."/>
            <person name="McCusker J.H."/>
            <person name="Hyman R.W."/>
            <person name="Jones T."/>
            <person name="Ning Y."/>
            <person name="Cao Z."/>
            <person name="Gu Z."/>
            <person name="Bruno D."/>
            <person name="Miranda M."/>
            <person name="Nguyen M."/>
            <person name="Wilhelmy J."/>
            <person name="Komp C."/>
            <person name="Tamse R."/>
            <person name="Wang X."/>
            <person name="Jia P."/>
            <person name="Luedi P."/>
            <person name="Oefner P.J."/>
            <person name="David L."/>
            <person name="Dietrich F.S."/>
            <person name="Li Y."/>
            <person name="Davis R.W."/>
            <person name="Steinmetz L.M."/>
        </authorList>
    </citation>
    <scope>NUCLEOTIDE SEQUENCE [LARGE SCALE GENOMIC DNA]</scope>
    <source>
        <strain evidence="4 5">YJM789</strain>
    </source>
</reference>
<dbReference type="GO" id="GO:0000128">
    <property type="term" value="P:flocculation"/>
    <property type="evidence" value="ECO:0007669"/>
    <property type="project" value="InterPro"/>
</dbReference>
<feature type="compositionally biased region" description="Low complexity" evidence="2">
    <location>
        <begin position="292"/>
        <end position="315"/>
    </location>
</feature>
<evidence type="ECO:0000256" key="2">
    <source>
        <dbReference type="SAM" id="MobiDB-lite"/>
    </source>
</evidence>
<dbReference type="HOGENOM" id="CLU_055382_0_0_1"/>
<feature type="region of interest" description="Disordered" evidence="2">
    <location>
        <begin position="292"/>
        <end position="319"/>
    </location>
</feature>
<dbReference type="InterPro" id="IPR001389">
    <property type="entry name" value="Flocculin"/>
</dbReference>
<comment type="similarity">
    <text evidence="1">Belongs to the flocculin family.</text>
</comment>
<evidence type="ECO:0000313" key="4">
    <source>
        <dbReference type="EMBL" id="EDN62449.1"/>
    </source>
</evidence>
<dbReference type="SMART" id="SM00758">
    <property type="entry name" value="PA14"/>
    <property type="match status" value="1"/>
</dbReference>
<evidence type="ECO:0000256" key="1">
    <source>
        <dbReference type="ARBA" id="ARBA00009615"/>
    </source>
</evidence>
<name>A6ZTB8_YEAS7</name>
<dbReference type="AlphaFoldDB" id="A6ZTB8"/>
<dbReference type="Proteomes" id="UP000007060">
    <property type="component" value="Unassembled WGS sequence"/>
</dbReference>
<dbReference type="OrthoDB" id="4070698at2759"/>
<dbReference type="Pfam" id="PF07691">
    <property type="entry name" value="PA14"/>
    <property type="match status" value="1"/>
</dbReference>
<proteinExistence type="inferred from homology"/>
<dbReference type="Pfam" id="PF00624">
    <property type="entry name" value="Flocculin"/>
    <property type="match status" value="4"/>
</dbReference>
<dbReference type="Gene3D" id="2.60.120.1560">
    <property type="match status" value="1"/>
</dbReference>
<dbReference type="PROSITE" id="PS51820">
    <property type="entry name" value="PA14"/>
    <property type="match status" value="1"/>
</dbReference>
<evidence type="ECO:0000313" key="5">
    <source>
        <dbReference type="Proteomes" id="UP000007060"/>
    </source>
</evidence>
<protein>
    <recommendedName>
        <fullName evidence="3">PA14 domain-containing protein</fullName>
    </recommendedName>
</protein>
<evidence type="ECO:0000259" key="3">
    <source>
        <dbReference type="PROSITE" id="PS51820"/>
    </source>
</evidence>
<sequence>MAKKKNGMNINFYQYTLMDSSTYSNAAYMAYQYANEAKLGSVGGQTTISINYDIPCVSDFGTFSCPQEDSSDEWGFMCNNEFCSNSQASAYWSSDLFGFYTTPTNVTVEMTGYFLPPQTGSYTFRFATVDDSAILSVGGNVAFECCAQEQPPITSTDFTINGIKPWQGSLPDNIGGTVYMYAGYYYPLKVVYSNAVSWGTLPISVELPDGTTVSDNFEGYVYSFDDDLSQSNCTIPDPSIHTTSTITTTTEPWTGTFTSTSTEMTTITDTNGQPTDETVIVIRTPTTASTITTTTEPWTGTFTSTSTEMTTVTGTNGQPTDETVIVIRTPTSEGLISTTTEPWTGTFTSTSTEMITVTGTNGQPTDETVIVIRTPTSEGLISTTTEPWTGTFTSTSTEMTTVTGTNGQPTDETVIVIRTPTTASTITTTTEPWTGTFTSTSTEMTTVTGTTVNPLTKP</sequence>
<accession>A6ZTB8</accession>